<evidence type="ECO:0000313" key="3">
    <source>
        <dbReference type="Proteomes" id="UP000797356"/>
    </source>
</evidence>
<dbReference type="OrthoDB" id="1862401at2759"/>
<protein>
    <submittedName>
        <fullName evidence="2">Putative Uncharacterized acetyltransferase</fullName>
    </submittedName>
</protein>
<dbReference type="InterPro" id="IPR051283">
    <property type="entry name" value="Sec_Metabolite_Acyltrans"/>
</dbReference>
<gene>
    <name evidence="2" type="ORF">COCNU_03G013550</name>
</gene>
<dbReference type="GO" id="GO:0016740">
    <property type="term" value="F:transferase activity"/>
    <property type="evidence" value="ECO:0007669"/>
    <property type="project" value="UniProtKB-KW"/>
</dbReference>
<dbReference type="InterPro" id="IPR023213">
    <property type="entry name" value="CAT-like_dom_sf"/>
</dbReference>
<evidence type="ECO:0000313" key="2">
    <source>
        <dbReference type="EMBL" id="KAG1335236.1"/>
    </source>
</evidence>
<dbReference type="AlphaFoldDB" id="A0A8K0I487"/>
<dbReference type="Gene3D" id="3.30.559.10">
    <property type="entry name" value="Chloramphenicol acetyltransferase-like domain"/>
    <property type="match status" value="3"/>
</dbReference>
<evidence type="ECO:0000256" key="1">
    <source>
        <dbReference type="ARBA" id="ARBA00022679"/>
    </source>
</evidence>
<organism evidence="2 3">
    <name type="scientific">Cocos nucifera</name>
    <name type="common">Coconut palm</name>
    <dbReference type="NCBI Taxonomy" id="13894"/>
    <lineage>
        <taxon>Eukaryota</taxon>
        <taxon>Viridiplantae</taxon>
        <taxon>Streptophyta</taxon>
        <taxon>Embryophyta</taxon>
        <taxon>Tracheophyta</taxon>
        <taxon>Spermatophyta</taxon>
        <taxon>Magnoliopsida</taxon>
        <taxon>Liliopsida</taxon>
        <taxon>Arecaceae</taxon>
        <taxon>Arecoideae</taxon>
        <taxon>Cocoseae</taxon>
        <taxon>Attaleinae</taxon>
        <taxon>Cocos</taxon>
    </lineage>
</organism>
<name>A0A8K0I487_COCNU</name>
<reference evidence="2" key="1">
    <citation type="journal article" date="2017" name="Gigascience">
        <title>The genome draft of coconut (Cocos nucifera).</title>
        <authorList>
            <person name="Xiao Y."/>
            <person name="Xu P."/>
            <person name="Fan H."/>
            <person name="Baudouin L."/>
            <person name="Xia W."/>
            <person name="Bocs S."/>
            <person name="Xu J."/>
            <person name="Li Q."/>
            <person name="Guo A."/>
            <person name="Zhou L."/>
            <person name="Li J."/>
            <person name="Wu Y."/>
            <person name="Ma Z."/>
            <person name="Armero A."/>
            <person name="Issali A.E."/>
            <person name="Liu N."/>
            <person name="Peng M."/>
            <person name="Yang Y."/>
        </authorList>
    </citation>
    <scope>NUCLEOTIDE SEQUENCE</scope>
    <source>
        <tissue evidence="2">Spear leaf of Hainan Tall coconut</tissue>
    </source>
</reference>
<dbReference type="PANTHER" id="PTHR31896">
    <property type="entry name" value="FAMILY REGULATORY PROTEIN, PUTATIVE (AFU_ORTHOLOGUE AFUA_3G14730)-RELATED"/>
    <property type="match status" value="1"/>
</dbReference>
<dbReference type="Pfam" id="PF02458">
    <property type="entry name" value="Transferase"/>
    <property type="match status" value="2"/>
</dbReference>
<keyword evidence="1" id="KW-0808">Transferase</keyword>
<accession>A0A8K0I487</accession>
<dbReference type="EMBL" id="CM017874">
    <property type="protein sequence ID" value="KAG1335236.1"/>
    <property type="molecule type" value="Genomic_DNA"/>
</dbReference>
<sequence>MPSPAPPIQHLSTCMVKPPPLPPKRCHLTPWDLAMFSVHYIQKGLLFANLPPSLSTDQIIDRLKSSLSTALIHFYPLAGRFVTEEVHDENQKVTGIFWSIDCNGEGAEFIHAIADKITVSDVLSPSDDVPSFIRSFFPLDGAINHDGHTQPLLAVQLTELLDGIFIGCSFNHAVGDGTSYWNFFNTWAQIARTKGVAPLSRPPVHDRWFIDGYDTAPIKLPFSHPDDLLERFSPPPLREKIFHFSVQSIAQLKAKANQECGTNSISSFQALSALVWRSITRTRNLPADQKTSCRLAAQNRARLSPPLSPEYFGNSIYPIIATTTVGELLNHDLGWAAWLLNRTVADHNDSTIRDRLRAWMARPMVYPLTGFDRFSVMMGSSPRFDVYGCDFEWGKAVAARSGSANKFDGKATSYLGWEGPGSVDLEICLVPESMSALESDEEFRSAVCPPLPLEIARTKGVAPLSRPPVHDRWFIDGYDTAPIKLPFSHPDDLLERFSPPPLREKIFHFSVQSIAQLKAKANQECGTNSISSFQALSALVWRSITRTRNLPADQKTSCRLAAQNRARLSPPLSPEYFGNSIYPIIATTTVGELLNHDLGWAAWLLNRTVADHNDSTIRDRLRAWMARPMVYPLTGFDRFSVMMGSSPRFNVYGCDFGWGKAVAPRSGSANKFDGKATSYLGWEGPGSVDLEICLVPESMSALESDEEFRSAVCPPLPLEVLARANK</sequence>
<dbReference type="PANTHER" id="PTHR31896:SF12">
    <property type="entry name" value="HXXXD-TYPE ACYL-TRANSFERASE FAMILY PROTEIN"/>
    <property type="match status" value="1"/>
</dbReference>
<keyword evidence="3" id="KW-1185">Reference proteome</keyword>
<comment type="caution">
    <text evidence="2">The sequence shown here is derived from an EMBL/GenBank/DDBJ whole genome shotgun (WGS) entry which is preliminary data.</text>
</comment>
<reference evidence="2" key="2">
    <citation type="submission" date="2019-07" db="EMBL/GenBank/DDBJ databases">
        <authorList>
            <person name="Yang Y."/>
            <person name="Bocs S."/>
            <person name="Baudouin L."/>
        </authorList>
    </citation>
    <scope>NUCLEOTIDE SEQUENCE</scope>
    <source>
        <tissue evidence="2">Spear leaf of Hainan Tall coconut</tissue>
    </source>
</reference>
<proteinExistence type="predicted"/>
<dbReference type="Proteomes" id="UP000797356">
    <property type="component" value="Chromosome 3"/>
</dbReference>